<dbReference type="GO" id="GO:0005886">
    <property type="term" value="C:plasma membrane"/>
    <property type="evidence" value="ECO:0007669"/>
    <property type="project" value="UniProtKB-SubCell"/>
</dbReference>
<feature type="transmembrane region" description="Helical" evidence="9">
    <location>
        <begin position="33"/>
        <end position="53"/>
    </location>
</feature>
<sequence>MQQRGYWGTLIGGFLVGTTLFIFYYVSGAGFGASGGFSQLSAFIIALFSKSYIASNAYTAKDLGEHGITHILYNRIFFIDIGIFIGGFVSALIGGRLRFSVDKGQTTPTSYRYALAFFGGILIAYATRYARGCTSGQGLAGAGAYSIGGWLFLFCVFAGVYLTARLFRRQWL</sequence>
<proteinExistence type="inferred from homology"/>
<reference evidence="11" key="1">
    <citation type="submission" date="2016-10" db="EMBL/GenBank/DDBJ databases">
        <authorList>
            <person name="Varghese N."/>
            <person name="Submissions S."/>
        </authorList>
    </citation>
    <scope>NUCLEOTIDE SEQUENCE [LARGE SCALE GENOMIC DNA]</scope>
    <source>
        <strain evidence="11">DSM 8415</strain>
    </source>
</reference>
<evidence type="ECO:0000256" key="7">
    <source>
        <dbReference type="ARBA" id="ARBA00023136"/>
    </source>
</evidence>
<keyword evidence="11" id="KW-1185">Reference proteome</keyword>
<evidence type="ECO:0000256" key="4">
    <source>
        <dbReference type="ARBA" id="ARBA00022519"/>
    </source>
</evidence>
<dbReference type="Proteomes" id="UP000199411">
    <property type="component" value="Unassembled WGS sequence"/>
</dbReference>
<name>A0A1G6QFF2_9BACT</name>
<evidence type="ECO:0000256" key="9">
    <source>
        <dbReference type="SAM" id="Phobius"/>
    </source>
</evidence>
<dbReference type="InterPro" id="IPR007272">
    <property type="entry name" value="Sulf_transp_TsuA/YedE"/>
</dbReference>
<evidence type="ECO:0000313" key="10">
    <source>
        <dbReference type="EMBL" id="SDC90385.1"/>
    </source>
</evidence>
<dbReference type="PANTHER" id="PTHR30574">
    <property type="entry name" value="INNER MEMBRANE PROTEIN YEDE"/>
    <property type="match status" value="1"/>
</dbReference>
<dbReference type="AlphaFoldDB" id="A0A1G6QFF2"/>
<feature type="transmembrane region" description="Helical" evidence="9">
    <location>
        <begin position="73"/>
        <end position="93"/>
    </location>
</feature>
<accession>A0A1G6QFF2</accession>
<dbReference type="PANTHER" id="PTHR30574:SF1">
    <property type="entry name" value="SULPHUR TRANSPORT DOMAIN-CONTAINING PROTEIN"/>
    <property type="match status" value="1"/>
</dbReference>
<keyword evidence="3" id="KW-1003">Cell membrane</keyword>
<keyword evidence="6 9" id="KW-1133">Transmembrane helix</keyword>
<protein>
    <submittedName>
        <fullName evidence="10">Uncharacterized protein</fullName>
    </submittedName>
</protein>
<evidence type="ECO:0000256" key="2">
    <source>
        <dbReference type="ARBA" id="ARBA00022448"/>
    </source>
</evidence>
<dbReference type="OrthoDB" id="9814020at2"/>
<feature type="transmembrane region" description="Helical" evidence="9">
    <location>
        <begin position="142"/>
        <end position="164"/>
    </location>
</feature>
<keyword evidence="7 9" id="KW-0472">Membrane</keyword>
<comment type="similarity">
    <text evidence="8">Belongs to the TsuA/YedE (TC 9.B.102) family.</text>
</comment>
<keyword evidence="4" id="KW-0997">Cell inner membrane</keyword>
<comment type="subcellular location">
    <subcellularLocation>
        <location evidence="1">Cell inner membrane</location>
        <topology evidence="1">Multi-pass membrane protein</topology>
    </subcellularLocation>
</comment>
<feature type="transmembrane region" description="Helical" evidence="9">
    <location>
        <begin position="6"/>
        <end position="26"/>
    </location>
</feature>
<evidence type="ECO:0000256" key="8">
    <source>
        <dbReference type="ARBA" id="ARBA00035655"/>
    </source>
</evidence>
<dbReference type="RefSeq" id="WP_025391394.1">
    <property type="nucleotide sequence ID" value="NZ_FMYU01000011.1"/>
</dbReference>
<dbReference type="Pfam" id="PF04143">
    <property type="entry name" value="Sulf_transp"/>
    <property type="match status" value="1"/>
</dbReference>
<gene>
    <name evidence="10" type="ORF">SAMN05660835_01565</name>
</gene>
<keyword evidence="2" id="KW-0813">Transport</keyword>
<dbReference type="EMBL" id="FMYU01000011">
    <property type="protein sequence ID" value="SDC90385.1"/>
    <property type="molecule type" value="Genomic_DNA"/>
</dbReference>
<evidence type="ECO:0000256" key="5">
    <source>
        <dbReference type="ARBA" id="ARBA00022692"/>
    </source>
</evidence>
<keyword evidence="5 9" id="KW-0812">Transmembrane</keyword>
<evidence type="ECO:0000256" key="1">
    <source>
        <dbReference type="ARBA" id="ARBA00004429"/>
    </source>
</evidence>
<evidence type="ECO:0000256" key="3">
    <source>
        <dbReference type="ARBA" id="ARBA00022475"/>
    </source>
</evidence>
<feature type="transmembrane region" description="Helical" evidence="9">
    <location>
        <begin position="113"/>
        <end position="130"/>
    </location>
</feature>
<organism evidence="10 11">
    <name type="scientific">Desulfurella multipotens</name>
    <dbReference type="NCBI Taxonomy" id="79269"/>
    <lineage>
        <taxon>Bacteria</taxon>
        <taxon>Pseudomonadati</taxon>
        <taxon>Campylobacterota</taxon>
        <taxon>Desulfurellia</taxon>
        <taxon>Desulfurellales</taxon>
        <taxon>Desulfurellaceae</taxon>
        <taxon>Desulfurella</taxon>
    </lineage>
</organism>
<evidence type="ECO:0000313" key="11">
    <source>
        <dbReference type="Proteomes" id="UP000199411"/>
    </source>
</evidence>
<evidence type="ECO:0000256" key="6">
    <source>
        <dbReference type="ARBA" id="ARBA00022989"/>
    </source>
</evidence>